<dbReference type="SUPFAM" id="SSF55874">
    <property type="entry name" value="ATPase domain of HSP90 chaperone/DNA topoisomerase II/histidine kinase"/>
    <property type="match status" value="1"/>
</dbReference>
<comment type="caution">
    <text evidence="15">The sequence shown here is derived from an EMBL/GenBank/DDBJ whole genome shotgun (WGS) entry which is preliminary data.</text>
</comment>
<evidence type="ECO:0000256" key="10">
    <source>
        <dbReference type="ARBA" id="ARBA00022989"/>
    </source>
</evidence>
<evidence type="ECO:0000259" key="14">
    <source>
        <dbReference type="PROSITE" id="PS50109"/>
    </source>
</evidence>
<dbReference type="OrthoDB" id="9806130at2"/>
<dbReference type="InterPro" id="IPR052023">
    <property type="entry name" value="Histidine_kinase_KdpD"/>
</dbReference>
<evidence type="ECO:0000313" key="15">
    <source>
        <dbReference type="EMBL" id="OCT11065.1"/>
    </source>
</evidence>
<sequence>METLNRDSGRFKSYGITTLLIVGLSIFLHLFHTVFDLVNIALLYLFPVLLSAVRWGRGPSFYAAALGVLAFDFFFVPPTFSLSVEDLRYVFSFFVYLSVAALTASLASRLRNQFHQAQQREAHTAALYALSRKITAMSDLDALLHQIVLHVSETLDVRAAVFMPNTLGEQQLVAYGKDSVEWAHDDAHILLAAWVHGNNTRAGRGTQTLRESSSLFVPLDTDNEVHGVLAVQVGERSLAEMNEFIRMLEALADLSAVAISRCKLAQEAKLAVLTAESEKLRTALLDSLSHELRTPLATIIGSVTGLLEGEDVFGPEDRRELLLTTREGATRMNRLVGNLLGMVRIESGMLRLNKQWSGLEDIVGVAVGQLKDALQHRQVSIELAPDLPSVPLDEVLMEQVLINVISNAIKYSPEGSSIHILAVKGSEGFIELTIEDEGQGIPPGDRERIFEKFYRGTSTKQIPGTGLGLAICKSIVEAHGGSITATSRPHGERGTAIRICLPDQFAERDGDELDTNRGENFNH</sequence>
<dbReference type="FunFam" id="3.30.565.10:FF:000042">
    <property type="entry name" value="Two-component sensor histidine kinase KdpD"/>
    <property type="match status" value="1"/>
</dbReference>
<evidence type="ECO:0000256" key="9">
    <source>
        <dbReference type="ARBA" id="ARBA00022840"/>
    </source>
</evidence>
<comment type="catalytic activity">
    <reaction evidence="1">
        <text>ATP + protein L-histidine = ADP + protein N-phospho-L-histidine.</text>
        <dbReference type="EC" id="2.7.13.3"/>
    </reaction>
</comment>
<dbReference type="AlphaFoldDB" id="A0A1C0ZSK8"/>
<dbReference type="RefSeq" id="WP_065857763.1">
    <property type="nucleotide sequence ID" value="NZ_LYPC01000028.1"/>
</dbReference>
<dbReference type="PANTHER" id="PTHR45569:SF1">
    <property type="entry name" value="SENSOR PROTEIN KDPD"/>
    <property type="match status" value="1"/>
</dbReference>
<dbReference type="Gene3D" id="1.10.287.130">
    <property type="match status" value="1"/>
</dbReference>
<dbReference type="InterPro" id="IPR036097">
    <property type="entry name" value="HisK_dim/P_sf"/>
</dbReference>
<dbReference type="SMART" id="SM00388">
    <property type="entry name" value="HisKA"/>
    <property type="match status" value="1"/>
</dbReference>
<evidence type="ECO:0000256" key="5">
    <source>
        <dbReference type="ARBA" id="ARBA00022679"/>
    </source>
</evidence>
<dbReference type="Gene3D" id="1.20.120.620">
    <property type="entry name" value="Backbone structure of the membrane domain of e. Coli histidine kinase receptor kdpd"/>
    <property type="match status" value="1"/>
</dbReference>
<dbReference type="CDD" id="cd00082">
    <property type="entry name" value="HisKA"/>
    <property type="match status" value="1"/>
</dbReference>
<dbReference type="SUPFAM" id="SSF47384">
    <property type="entry name" value="Homodimeric domain of signal transducing histidine kinase"/>
    <property type="match status" value="1"/>
</dbReference>
<dbReference type="Pfam" id="PF00512">
    <property type="entry name" value="HisKA"/>
    <property type="match status" value="1"/>
</dbReference>
<dbReference type="InterPro" id="IPR003594">
    <property type="entry name" value="HATPase_dom"/>
</dbReference>
<reference evidence="16" key="1">
    <citation type="submission" date="2016-05" db="EMBL/GenBank/DDBJ databases">
        <title>Paenibacillus oryzae. sp. nov., isolated from the rice root.</title>
        <authorList>
            <person name="Zhang J."/>
            <person name="Zhang X."/>
        </authorList>
    </citation>
    <scope>NUCLEOTIDE SEQUENCE [LARGE SCALE GENOMIC DNA]</scope>
    <source>
        <strain evidence="16">KCTC13222</strain>
    </source>
</reference>
<dbReference type="CDD" id="cd00075">
    <property type="entry name" value="HATPase"/>
    <property type="match status" value="1"/>
</dbReference>
<feature type="transmembrane region" description="Helical" evidence="13">
    <location>
        <begin position="12"/>
        <end position="31"/>
    </location>
</feature>
<dbReference type="InterPro" id="IPR003661">
    <property type="entry name" value="HisK_dim/P_dom"/>
</dbReference>
<dbReference type="PRINTS" id="PR00344">
    <property type="entry name" value="BCTRLSENSOR"/>
</dbReference>
<dbReference type="Proteomes" id="UP000093309">
    <property type="component" value="Unassembled WGS sequence"/>
</dbReference>
<dbReference type="Pfam" id="PF13492">
    <property type="entry name" value="GAF_3"/>
    <property type="match status" value="1"/>
</dbReference>
<keyword evidence="10 13" id="KW-1133">Transmembrane helix</keyword>
<evidence type="ECO:0000256" key="13">
    <source>
        <dbReference type="SAM" id="Phobius"/>
    </source>
</evidence>
<dbReference type="PANTHER" id="PTHR45569">
    <property type="entry name" value="SENSOR PROTEIN KDPD"/>
    <property type="match status" value="1"/>
</dbReference>
<dbReference type="GO" id="GO:0005886">
    <property type="term" value="C:plasma membrane"/>
    <property type="evidence" value="ECO:0007669"/>
    <property type="project" value="TreeGrafter"/>
</dbReference>
<feature type="transmembrane region" description="Helical" evidence="13">
    <location>
        <begin position="60"/>
        <end position="77"/>
    </location>
</feature>
<dbReference type="InterPro" id="IPR025201">
    <property type="entry name" value="KdpD_TM"/>
</dbReference>
<dbReference type="InterPro" id="IPR004358">
    <property type="entry name" value="Sig_transdc_His_kin-like_C"/>
</dbReference>
<evidence type="ECO:0000256" key="2">
    <source>
        <dbReference type="ARBA" id="ARBA00004141"/>
    </source>
</evidence>
<protein>
    <recommendedName>
        <fullName evidence="3">histidine kinase</fullName>
        <ecNumber evidence="3">2.7.13.3</ecNumber>
    </recommendedName>
</protein>
<dbReference type="InterPro" id="IPR005467">
    <property type="entry name" value="His_kinase_dom"/>
</dbReference>
<keyword evidence="7" id="KW-0547">Nucleotide-binding</keyword>
<dbReference type="Pfam" id="PF02518">
    <property type="entry name" value="HATPase_c"/>
    <property type="match status" value="1"/>
</dbReference>
<keyword evidence="9" id="KW-0067">ATP-binding</keyword>
<feature type="domain" description="Histidine kinase" evidence="14">
    <location>
        <begin position="287"/>
        <end position="505"/>
    </location>
</feature>
<dbReference type="Pfam" id="PF13493">
    <property type="entry name" value="DUF4118"/>
    <property type="match status" value="1"/>
</dbReference>
<dbReference type="InterPro" id="IPR003018">
    <property type="entry name" value="GAF"/>
</dbReference>
<dbReference type="STRING" id="512399.A8709_05040"/>
<evidence type="ECO:0000256" key="1">
    <source>
        <dbReference type="ARBA" id="ARBA00000085"/>
    </source>
</evidence>
<evidence type="ECO:0000313" key="16">
    <source>
        <dbReference type="Proteomes" id="UP000093309"/>
    </source>
</evidence>
<evidence type="ECO:0000256" key="11">
    <source>
        <dbReference type="ARBA" id="ARBA00023012"/>
    </source>
</evidence>
<dbReference type="InterPro" id="IPR038318">
    <property type="entry name" value="KdpD_sf"/>
</dbReference>
<dbReference type="GO" id="GO:0005524">
    <property type="term" value="F:ATP binding"/>
    <property type="evidence" value="ECO:0007669"/>
    <property type="project" value="UniProtKB-KW"/>
</dbReference>
<gene>
    <name evidence="15" type="ORF">A8709_05040</name>
</gene>
<keyword evidence="11" id="KW-0902">Two-component regulatory system</keyword>
<evidence type="ECO:0000256" key="7">
    <source>
        <dbReference type="ARBA" id="ARBA00022741"/>
    </source>
</evidence>
<dbReference type="EC" id="2.7.13.3" evidence="3"/>
<comment type="subcellular location">
    <subcellularLocation>
        <location evidence="2">Membrane</location>
        <topology evidence="2">Multi-pass membrane protein</topology>
    </subcellularLocation>
</comment>
<keyword evidence="4" id="KW-0597">Phosphoprotein</keyword>
<accession>A0A1C0ZSK8</accession>
<dbReference type="InterPro" id="IPR029016">
    <property type="entry name" value="GAF-like_dom_sf"/>
</dbReference>
<keyword evidence="5" id="KW-0808">Transferase</keyword>
<keyword evidence="16" id="KW-1185">Reference proteome</keyword>
<evidence type="ECO:0000256" key="6">
    <source>
        <dbReference type="ARBA" id="ARBA00022692"/>
    </source>
</evidence>
<dbReference type="PROSITE" id="PS50109">
    <property type="entry name" value="HIS_KIN"/>
    <property type="match status" value="1"/>
</dbReference>
<feature type="transmembrane region" description="Helical" evidence="13">
    <location>
        <begin position="89"/>
        <end position="110"/>
    </location>
</feature>
<dbReference type="GO" id="GO:0000155">
    <property type="term" value="F:phosphorelay sensor kinase activity"/>
    <property type="evidence" value="ECO:0007669"/>
    <property type="project" value="InterPro"/>
</dbReference>
<name>A0A1C0ZSK8_9BACL</name>
<keyword evidence="12 13" id="KW-0472">Membrane</keyword>
<evidence type="ECO:0000256" key="8">
    <source>
        <dbReference type="ARBA" id="ARBA00022777"/>
    </source>
</evidence>
<evidence type="ECO:0000256" key="12">
    <source>
        <dbReference type="ARBA" id="ARBA00023136"/>
    </source>
</evidence>
<dbReference type="Gene3D" id="3.30.450.40">
    <property type="match status" value="1"/>
</dbReference>
<dbReference type="InterPro" id="IPR036890">
    <property type="entry name" value="HATPase_C_sf"/>
</dbReference>
<evidence type="ECO:0000256" key="4">
    <source>
        <dbReference type="ARBA" id="ARBA00022553"/>
    </source>
</evidence>
<proteinExistence type="predicted"/>
<organism evidence="15 16">
    <name type="scientific">Paenibacillus pectinilyticus</name>
    <dbReference type="NCBI Taxonomy" id="512399"/>
    <lineage>
        <taxon>Bacteria</taxon>
        <taxon>Bacillati</taxon>
        <taxon>Bacillota</taxon>
        <taxon>Bacilli</taxon>
        <taxon>Bacillales</taxon>
        <taxon>Paenibacillaceae</taxon>
        <taxon>Paenibacillus</taxon>
    </lineage>
</organism>
<keyword evidence="8 15" id="KW-0418">Kinase</keyword>
<dbReference type="Gene3D" id="3.30.565.10">
    <property type="entry name" value="Histidine kinase-like ATPase, C-terminal domain"/>
    <property type="match status" value="1"/>
</dbReference>
<dbReference type="GO" id="GO:0042802">
    <property type="term" value="F:identical protein binding"/>
    <property type="evidence" value="ECO:0007669"/>
    <property type="project" value="UniProtKB-ARBA"/>
</dbReference>
<keyword evidence="6 13" id="KW-0812">Transmembrane</keyword>
<evidence type="ECO:0000256" key="3">
    <source>
        <dbReference type="ARBA" id="ARBA00012438"/>
    </source>
</evidence>
<dbReference type="EMBL" id="LYPC01000028">
    <property type="protein sequence ID" value="OCT11065.1"/>
    <property type="molecule type" value="Genomic_DNA"/>
</dbReference>
<dbReference type="SMART" id="SM00387">
    <property type="entry name" value="HATPase_c"/>
    <property type="match status" value="1"/>
</dbReference>
<dbReference type="SUPFAM" id="SSF55781">
    <property type="entry name" value="GAF domain-like"/>
    <property type="match status" value="1"/>
</dbReference>